<dbReference type="SMART" id="SM00195">
    <property type="entry name" value="DSPc"/>
    <property type="match status" value="1"/>
</dbReference>
<keyword evidence="4" id="KW-1185">Reference proteome</keyword>
<feature type="domain" description="Tyrosine specific protein phosphatases" evidence="2">
    <location>
        <begin position="135"/>
        <end position="193"/>
    </location>
</feature>
<dbReference type="Gene3D" id="3.90.190.10">
    <property type="entry name" value="Protein tyrosine phosphatase superfamily"/>
    <property type="match status" value="1"/>
</dbReference>
<dbReference type="InterPro" id="IPR020422">
    <property type="entry name" value="TYR_PHOSPHATASE_DUAL_dom"/>
</dbReference>
<reference evidence="3 4" key="1">
    <citation type="submission" date="2020-04" db="EMBL/GenBank/DDBJ databases">
        <authorList>
            <person name="Laetsch R D."/>
            <person name="Stevens L."/>
            <person name="Kumar S."/>
            <person name="Blaxter L. M."/>
        </authorList>
    </citation>
    <scope>NUCLEOTIDE SEQUENCE [LARGE SCALE GENOMIC DNA]</scope>
</reference>
<evidence type="ECO:0008006" key="5">
    <source>
        <dbReference type="Google" id="ProtNLM"/>
    </source>
</evidence>
<dbReference type="GO" id="GO:0008579">
    <property type="term" value="F:JUN kinase phosphatase activity"/>
    <property type="evidence" value="ECO:0007669"/>
    <property type="project" value="TreeGrafter"/>
</dbReference>
<evidence type="ECO:0000313" key="3">
    <source>
        <dbReference type="EMBL" id="CAB3402018.1"/>
    </source>
</evidence>
<gene>
    <name evidence="3" type="ORF">CBOVIS_LOCUS4693</name>
</gene>
<sequence length="212" mass="24139">MPSLQDLLSARKQLKTTEITKTLPNGEVIVEKKNAEGEYEEEKPETSKISNKRRKKVEYLKRCGFVIDLEPDLTIGKAMEGLTFGSQDVAADLDILKNEKITHILNVGTGIPNHFPNKFKYLKIDILDLPETQIADYFDDIFSWIDNARKENGIVFAHCNAGISRSATIVCAYLMKTLKLKAHEAMEQCRKTRDIRPNSGFMKQLVEYESKI</sequence>
<evidence type="ECO:0000259" key="1">
    <source>
        <dbReference type="PROSITE" id="PS50054"/>
    </source>
</evidence>
<dbReference type="GO" id="GO:0005737">
    <property type="term" value="C:cytoplasm"/>
    <property type="evidence" value="ECO:0007669"/>
    <property type="project" value="TreeGrafter"/>
</dbReference>
<dbReference type="SUPFAM" id="SSF52799">
    <property type="entry name" value="(Phosphotyrosine protein) phosphatases II"/>
    <property type="match status" value="1"/>
</dbReference>
<accession>A0A8S1ELQ2</accession>
<proteinExistence type="predicted"/>
<name>A0A8S1ELQ2_9PELO</name>
<dbReference type="EMBL" id="CADEPM010000003">
    <property type="protein sequence ID" value="CAB3402018.1"/>
    <property type="molecule type" value="Genomic_DNA"/>
</dbReference>
<dbReference type="InterPro" id="IPR000387">
    <property type="entry name" value="Tyr_Pase_dom"/>
</dbReference>
<dbReference type="InterPro" id="IPR000340">
    <property type="entry name" value="Dual-sp_phosphatase_cat-dom"/>
</dbReference>
<dbReference type="InterPro" id="IPR029021">
    <property type="entry name" value="Prot-tyrosine_phosphatase-like"/>
</dbReference>
<comment type="caution">
    <text evidence="3">The sequence shown here is derived from an EMBL/GenBank/DDBJ whole genome shotgun (WGS) entry which is preliminary data.</text>
</comment>
<organism evidence="3 4">
    <name type="scientific">Caenorhabditis bovis</name>
    <dbReference type="NCBI Taxonomy" id="2654633"/>
    <lineage>
        <taxon>Eukaryota</taxon>
        <taxon>Metazoa</taxon>
        <taxon>Ecdysozoa</taxon>
        <taxon>Nematoda</taxon>
        <taxon>Chromadorea</taxon>
        <taxon>Rhabditida</taxon>
        <taxon>Rhabditina</taxon>
        <taxon>Rhabditomorpha</taxon>
        <taxon>Rhabditoidea</taxon>
        <taxon>Rhabditidae</taxon>
        <taxon>Peloderinae</taxon>
        <taxon>Caenorhabditis</taxon>
    </lineage>
</organism>
<evidence type="ECO:0000313" key="4">
    <source>
        <dbReference type="Proteomes" id="UP000494206"/>
    </source>
</evidence>
<dbReference type="PANTHER" id="PTHR46377:SF1">
    <property type="entry name" value="DUAL SPECIFICITY PROTEIN PHOSPHATASE 19"/>
    <property type="match status" value="1"/>
</dbReference>
<dbReference type="PROSITE" id="PS50054">
    <property type="entry name" value="TYR_PHOSPHATASE_DUAL"/>
    <property type="match status" value="1"/>
</dbReference>
<dbReference type="PROSITE" id="PS50056">
    <property type="entry name" value="TYR_PHOSPHATASE_2"/>
    <property type="match status" value="1"/>
</dbReference>
<dbReference type="OrthoDB" id="10252009at2759"/>
<protein>
    <recommendedName>
        <fullName evidence="5">Protein-serine/threonine phosphatase</fullName>
    </recommendedName>
</protein>
<evidence type="ECO:0000259" key="2">
    <source>
        <dbReference type="PROSITE" id="PS50056"/>
    </source>
</evidence>
<dbReference type="AlphaFoldDB" id="A0A8S1ELQ2"/>
<feature type="domain" description="Tyrosine-protein phosphatase" evidence="1">
    <location>
        <begin position="74"/>
        <end position="212"/>
    </location>
</feature>
<dbReference type="Pfam" id="PF00782">
    <property type="entry name" value="DSPc"/>
    <property type="match status" value="1"/>
</dbReference>
<dbReference type="PANTHER" id="PTHR46377">
    <property type="entry name" value="DUAL SPECIFICITY PROTEIN PHOSPHATASE 19"/>
    <property type="match status" value="1"/>
</dbReference>
<dbReference type="Proteomes" id="UP000494206">
    <property type="component" value="Unassembled WGS sequence"/>
</dbReference>